<dbReference type="Proteomes" id="UP000509702">
    <property type="component" value="Plasmid unnamed3"/>
</dbReference>
<name>A0A6N1AHE3_9PROT</name>
<keyword evidence="2" id="KW-0614">Plasmid</keyword>
<proteinExistence type="predicted"/>
<reference evidence="2 3" key="1">
    <citation type="submission" date="2020-06" db="EMBL/GenBank/DDBJ databases">
        <title>Complete genome of Azosprillum oryzae KACC14407.</title>
        <authorList>
            <person name="Kim M."/>
            <person name="Park Y.-J."/>
            <person name="Shin J.-H."/>
        </authorList>
    </citation>
    <scope>NUCLEOTIDE SEQUENCE [LARGE SCALE GENOMIC DNA]</scope>
    <source>
        <strain evidence="2 3">KACC 14407</strain>
        <plasmid evidence="2 3">unnamed3</plasmid>
    </source>
</reference>
<dbReference type="KEGG" id="aoz:HUE56_04490"/>
<organism evidence="2 3">
    <name type="scientific">Azospirillum oryzae</name>
    <dbReference type="NCBI Taxonomy" id="286727"/>
    <lineage>
        <taxon>Bacteria</taxon>
        <taxon>Pseudomonadati</taxon>
        <taxon>Pseudomonadota</taxon>
        <taxon>Alphaproteobacteria</taxon>
        <taxon>Rhodospirillales</taxon>
        <taxon>Azospirillaceae</taxon>
        <taxon>Azospirillum</taxon>
    </lineage>
</organism>
<accession>A0A6N1AHE3</accession>
<evidence type="ECO:0000256" key="1">
    <source>
        <dbReference type="SAM" id="MobiDB-lite"/>
    </source>
</evidence>
<dbReference type="AlphaFoldDB" id="A0A6N1AHE3"/>
<sequence>MADDAITFGQRGQIRRGDILVGWIEKRDDMPPTTWRLRLTPASGSPGIKGEFPRRKDARAEALRLLETMNQQSI</sequence>
<feature type="region of interest" description="Disordered" evidence="1">
    <location>
        <begin position="34"/>
        <end position="54"/>
    </location>
</feature>
<keyword evidence="3" id="KW-1185">Reference proteome</keyword>
<evidence type="ECO:0000313" key="3">
    <source>
        <dbReference type="Proteomes" id="UP000509702"/>
    </source>
</evidence>
<geneLocation type="plasmid" evidence="2 3">
    <name>unnamed3</name>
</geneLocation>
<evidence type="ECO:0000313" key="2">
    <source>
        <dbReference type="EMBL" id="QKS49797.1"/>
    </source>
</evidence>
<dbReference type="EMBL" id="CP054617">
    <property type="protein sequence ID" value="QKS49797.1"/>
    <property type="molecule type" value="Genomic_DNA"/>
</dbReference>
<gene>
    <name evidence="2" type="ORF">HUE56_04490</name>
</gene>
<dbReference type="RefSeq" id="WP_149201746.1">
    <property type="nucleotide sequence ID" value="NZ_BSOV01000012.1"/>
</dbReference>
<protein>
    <submittedName>
        <fullName evidence="2">Uncharacterized protein</fullName>
    </submittedName>
</protein>